<keyword evidence="9 11" id="KW-0460">Magnesium</keyword>
<dbReference type="RefSeq" id="WP_183329712.1">
    <property type="nucleotide sequence ID" value="NZ_JACHZF010000003.1"/>
</dbReference>
<evidence type="ECO:0000256" key="5">
    <source>
        <dbReference type="ARBA" id="ARBA00022723"/>
    </source>
</evidence>
<dbReference type="InterPro" id="IPR000417">
    <property type="entry name" value="Hyethyz_kinase"/>
</dbReference>
<sequence>MSHTTFPSIDPAAHLARVRERSPLIHNITNLVAMNTMANVLLAIGASPAMVHAREEAAEFTAIADALTINIGTVSPHWVEAMIEAAEAARLVGKPWVLDPVAVGATAYRRETGAHLLERLPTVIRGNASEIIALEAGGAGGRGVDSSDPAEAAEQAAVRLARRTGGVVAVTGEVDLVTDGRRLARVHGGHALMPRVTTLGCSLTGVVAAFVAGAEDTFAATVAALACYAAAGGIAGETARGPGSFAVAFLDALHALEGETLGPRLQLEMTDAT</sequence>
<dbReference type="Proteomes" id="UP000553442">
    <property type="component" value="Unassembled WGS sequence"/>
</dbReference>
<evidence type="ECO:0000256" key="1">
    <source>
        <dbReference type="ARBA" id="ARBA00001771"/>
    </source>
</evidence>
<comment type="cofactor">
    <cofactor evidence="2 11">
        <name>Mg(2+)</name>
        <dbReference type="ChEBI" id="CHEBI:18420"/>
    </cofactor>
</comment>
<comment type="caution">
    <text evidence="11">Lacks conserved residue(s) required for the propagation of feature annotation.</text>
</comment>
<keyword evidence="10 11" id="KW-0784">Thiamine biosynthesis</keyword>
<dbReference type="Pfam" id="PF02110">
    <property type="entry name" value="HK"/>
    <property type="match status" value="1"/>
</dbReference>
<name>A0A7W5K0C9_9GAMM</name>
<evidence type="ECO:0000256" key="10">
    <source>
        <dbReference type="ARBA" id="ARBA00022977"/>
    </source>
</evidence>
<dbReference type="EMBL" id="JACHZF010000003">
    <property type="protein sequence ID" value="MBB3329622.1"/>
    <property type="molecule type" value="Genomic_DNA"/>
</dbReference>
<evidence type="ECO:0000256" key="3">
    <source>
        <dbReference type="ARBA" id="ARBA00004868"/>
    </source>
</evidence>
<dbReference type="GO" id="GO:0009228">
    <property type="term" value="P:thiamine biosynthetic process"/>
    <property type="evidence" value="ECO:0007669"/>
    <property type="project" value="UniProtKB-KW"/>
</dbReference>
<dbReference type="UniPathway" id="UPA00060">
    <property type="reaction ID" value="UER00139"/>
</dbReference>
<evidence type="ECO:0000256" key="7">
    <source>
        <dbReference type="ARBA" id="ARBA00022777"/>
    </source>
</evidence>
<keyword evidence="5 11" id="KW-0479">Metal-binding</keyword>
<dbReference type="GO" id="GO:0005524">
    <property type="term" value="F:ATP binding"/>
    <property type="evidence" value="ECO:0007669"/>
    <property type="project" value="UniProtKB-UniRule"/>
</dbReference>
<dbReference type="NCBIfam" id="TIGR00694">
    <property type="entry name" value="thiM"/>
    <property type="match status" value="1"/>
</dbReference>
<proteinExistence type="inferred from homology"/>
<feature type="binding site" evidence="11">
    <location>
        <position position="125"/>
    </location>
    <ligand>
        <name>ATP</name>
        <dbReference type="ChEBI" id="CHEBI:30616"/>
    </ligand>
</feature>
<comment type="pathway">
    <text evidence="3 11">Cofactor biosynthesis; thiamine diphosphate biosynthesis; 4-methyl-5-(2-phosphoethyl)-thiazole from 5-(2-hydroxyethyl)-4-methylthiazole: step 1/1.</text>
</comment>
<evidence type="ECO:0000256" key="4">
    <source>
        <dbReference type="ARBA" id="ARBA00022679"/>
    </source>
</evidence>
<dbReference type="GO" id="GO:0000287">
    <property type="term" value="F:magnesium ion binding"/>
    <property type="evidence" value="ECO:0007669"/>
    <property type="project" value="UniProtKB-UniRule"/>
</dbReference>
<evidence type="ECO:0000256" key="11">
    <source>
        <dbReference type="HAMAP-Rule" id="MF_00228"/>
    </source>
</evidence>
<dbReference type="PRINTS" id="PR01099">
    <property type="entry name" value="HYETHTZKNASE"/>
</dbReference>
<dbReference type="EC" id="2.7.1.50" evidence="11"/>
<dbReference type="SUPFAM" id="SSF53613">
    <property type="entry name" value="Ribokinase-like"/>
    <property type="match status" value="1"/>
</dbReference>
<comment type="caution">
    <text evidence="12">The sequence shown here is derived from an EMBL/GenBank/DDBJ whole genome shotgun (WGS) entry which is preliminary data.</text>
</comment>
<comment type="similarity">
    <text evidence="11">Belongs to the Thz kinase family.</text>
</comment>
<dbReference type="CDD" id="cd01170">
    <property type="entry name" value="THZ_kinase"/>
    <property type="match status" value="1"/>
</dbReference>
<keyword evidence="6 11" id="KW-0547">Nucleotide-binding</keyword>
<dbReference type="HAMAP" id="MF_00228">
    <property type="entry name" value="Thz_kinase"/>
    <property type="match status" value="1"/>
</dbReference>
<keyword evidence="8 11" id="KW-0067">ATP-binding</keyword>
<gene>
    <name evidence="11" type="primary">thiM</name>
    <name evidence="12" type="ORF">BDK63_000462</name>
</gene>
<evidence type="ECO:0000313" key="13">
    <source>
        <dbReference type="Proteomes" id="UP000553442"/>
    </source>
</evidence>
<dbReference type="NCBIfam" id="NF006830">
    <property type="entry name" value="PRK09355.1"/>
    <property type="match status" value="1"/>
</dbReference>
<comment type="function">
    <text evidence="11">Catalyzes the phosphorylation of the hydroxyl group of 4-methyl-5-beta-hydroxyethylthiazole (THZ).</text>
</comment>
<keyword evidence="13" id="KW-1185">Reference proteome</keyword>
<dbReference type="AlphaFoldDB" id="A0A7W5K0C9"/>
<dbReference type="GO" id="GO:0009229">
    <property type="term" value="P:thiamine diphosphate biosynthetic process"/>
    <property type="evidence" value="ECO:0007669"/>
    <property type="project" value="UniProtKB-UniRule"/>
</dbReference>
<feature type="binding site" evidence="11">
    <location>
        <position position="50"/>
    </location>
    <ligand>
        <name>substrate</name>
    </ligand>
</feature>
<dbReference type="GO" id="GO:0004417">
    <property type="term" value="F:hydroxyethylthiazole kinase activity"/>
    <property type="evidence" value="ECO:0007669"/>
    <property type="project" value="UniProtKB-UniRule"/>
</dbReference>
<feature type="binding site" evidence="11">
    <location>
        <position position="171"/>
    </location>
    <ligand>
        <name>ATP</name>
        <dbReference type="ChEBI" id="CHEBI:30616"/>
    </ligand>
</feature>
<reference evidence="12 13" key="1">
    <citation type="submission" date="2020-08" db="EMBL/GenBank/DDBJ databases">
        <title>Genomic Encyclopedia of Archaeal and Bacterial Type Strains, Phase II (KMG-II): from individual species to whole genera.</title>
        <authorList>
            <person name="Goeker M."/>
        </authorList>
    </citation>
    <scope>NUCLEOTIDE SEQUENCE [LARGE SCALE GENOMIC DNA]</scope>
    <source>
        <strain evidence="12 13">5AG</strain>
    </source>
</reference>
<comment type="catalytic activity">
    <reaction evidence="1 11">
        <text>5-(2-hydroxyethyl)-4-methylthiazole + ATP = 4-methyl-5-(2-phosphooxyethyl)-thiazole + ADP + H(+)</text>
        <dbReference type="Rhea" id="RHEA:24212"/>
        <dbReference type="ChEBI" id="CHEBI:15378"/>
        <dbReference type="ChEBI" id="CHEBI:17957"/>
        <dbReference type="ChEBI" id="CHEBI:30616"/>
        <dbReference type="ChEBI" id="CHEBI:58296"/>
        <dbReference type="ChEBI" id="CHEBI:456216"/>
        <dbReference type="EC" id="2.7.1.50"/>
    </reaction>
</comment>
<evidence type="ECO:0000256" key="6">
    <source>
        <dbReference type="ARBA" id="ARBA00022741"/>
    </source>
</evidence>
<evidence type="ECO:0000256" key="2">
    <source>
        <dbReference type="ARBA" id="ARBA00001946"/>
    </source>
</evidence>
<evidence type="ECO:0000256" key="8">
    <source>
        <dbReference type="ARBA" id="ARBA00022840"/>
    </source>
</evidence>
<dbReference type="InterPro" id="IPR029056">
    <property type="entry name" value="Ribokinase-like"/>
</dbReference>
<protein>
    <recommendedName>
        <fullName evidence="11">Hydroxyethylthiazole kinase</fullName>
        <ecNumber evidence="11">2.7.1.50</ecNumber>
    </recommendedName>
    <alternativeName>
        <fullName evidence="11">4-methyl-5-beta-hydroxyethylthiazole kinase</fullName>
        <shortName evidence="11">TH kinase</shortName>
        <shortName evidence="11">Thz kinase</shortName>
    </alternativeName>
</protein>
<organism evidence="12 13">
    <name type="scientific">Halomonas campaniensis</name>
    <dbReference type="NCBI Taxonomy" id="213554"/>
    <lineage>
        <taxon>Bacteria</taxon>
        <taxon>Pseudomonadati</taxon>
        <taxon>Pseudomonadota</taxon>
        <taxon>Gammaproteobacteria</taxon>
        <taxon>Oceanospirillales</taxon>
        <taxon>Halomonadaceae</taxon>
        <taxon>Halomonas</taxon>
    </lineage>
</organism>
<accession>A0A7W5K0C9</accession>
<keyword evidence="7 11" id="KW-0418">Kinase</keyword>
<dbReference type="Gene3D" id="3.40.1190.20">
    <property type="match status" value="1"/>
</dbReference>
<evidence type="ECO:0000256" key="9">
    <source>
        <dbReference type="ARBA" id="ARBA00022842"/>
    </source>
</evidence>
<evidence type="ECO:0000313" key="12">
    <source>
        <dbReference type="EMBL" id="MBB3329622.1"/>
    </source>
</evidence>
<keyword evidence="4 11" id="KW-0808">Transferase</keyword>
<dbReference type="PIRSF" id="PIRSF000513">
    <property type="entry name" value="Thz_kinase"/>
    <property type="match status" value="1"/>
</dbReference>